<dbReference type="EnsemblMetazoa" id="XM_024225137.1">
    <property type="protein sequence ID" value="XP_024080905.1"/>
    <property type="gene ID" value="LOC106660971"/>
</dbReference>
<evidence type="ECO:0000256" key="1">
    <source>
        <dbReference type="ARBA" id="ARBA00008824"/>
    </source>
</evidence>
<comment type="subunit">
    <text evidence="2">Homodimer.</text>
</comment>
<dbReference type="InterPro" id="IPR001236">
    <property type="entry name" value="Lactate/malate_DH_N"/>
</dbReference>
<evidence type="ECO:0000259" key="11">
    <source>
        <dbReference type="Pfam" id="PF02866"/>
    </source>
</evidence>
<dbReference type="PANTHER" id="PTHR11540">
    <property type="entry name" value="MALATE AND LACTATE DEHYDROGENASE"/>
    <property type="match status" value="1"/>
</dbReference>
<sequence>MECVRVAPCGLFYFRKNKFLLKKEIAKTYDTIILFITVGRNAGRWGTGTLKGLDFSRGLKIAVLGGMGQIGHTLCLMLKQSPWFDEIAIQDSVNPKGLAMELNHIDTQNIVTSHEGHSGLKTALKGADIVMIVAGHTTEKYCPGSKDDLFTANCRTVYELARSCAVHCPKAFIAVCTNPVNSTLPITCEVFKRLNRFVDPCKMFGVTTLTVVRANTLVSEVIQVVPETVEVPIIGGHSPSTMVPVLSQAKPCAQLTTEEVVRITRALQTAGDEVQKAKNNQGTASLSMGFAATRFAVSLAKALSGQDNIIECAYLMSNIIPELPYFATPVQLGPCGVQKNLGIPDLSSYECCLLETAIPFLKRDIESGENFIADVIKNKIIF</sequence>
<evidence type="ECO:0000256" key="6">
    <source>
        <dbReference type="ARBA" id="ARBA00023002"/>
    </source>
</evidence>
<evidence type="ECO:0000313" key="13">
    <source>
        <dbReference type="Proteomes" id="UP000494040"/>
    </source>
</evidence>
<keyword evidence="7" id="KW-0520">NAD</keyword>
<dbReference type="Proteomes" id="UP000494040">
    <property type="component" value="Unassembled WGS sequence"/>
</dbReference>
<dbReference type="OrthoDB" id="755699at2759"/>
<accession>A0A8I6SCU0</accession>
<feature type="domain" description="Lactate/malate dehydrogenase C-terminal" evidence="11">
    <location>
        <begin position="207"/>
        <end position="371"/>
    </location>
</feature>
<protein>
    <recommendedName>
        <fullName evidence="4">Malate dehydrogenase, mitochondrial</fullName>
        <ecNumber evidence="3">1.1.1.37</ecNumber>
    </recommendedName>
</protein>
<evidence type="ECO:0000256" key="7">
    <source>
        <dbReference type="ARBA" id="ARBA00023027"/>
    </source>
</evidence>
<dbReference type="GO" id="GO:0005739">
    <property type="term" value="C:mitochondrion"/>
    <property type="evidence" value="ECO:0007669"/>
    <property type="project" value="TreeGrafter"/>
</dbReference>
<dbReference type="AlphaFoldDB" id="A0A8I6SCU0"/>
<comment type="catalytic activity">
    <reaction evidence="8">
        <text>(S)-malate + NAD(+) = oxaloacetate + NADH + H(+)</text>
        <dbReference type="Rhea" id="RHEA:21432"/>
        <dbReference type="ChEBI" id="CHEBI:15378"/>
        <dbReference type="ChEBI" id="CHEBI:15589"/>
        <dbReference type="ChEBI" id="CHEBI:16452"/>
        <dbReference type="ChEBI" id="CHEBI:57540"/>
        <dbReference type="ChEBI" id="CHEBI:57945"/>
        <dbReference type="EC" id="1.1.1.37"/>
    </reaction>
</comment>
<feature type="domain" description="Lactate/malate dehydrogenase N-terminal" evidence="10">
    <location>
        <begin position="60"/>
        <end position="196"/>
    </location>
</feature>
<dbReference type="RefSeq" id="XP_024080905.1">
    <property type="nucleotide sequence ID" value="XM_024225137.1"/>
</dbReference>
<reference evidence="12" key="1">
    <citation type="submission" date="2022-01" db="UniProtKB">
        <authorList>
            <consortium name="EnsemblMetazoa"/>
        </authorList>
    </citation>
    <scope>IDENTIFICATION</scope>
</reference>
<dbReference type="Pfam" id="PF00056">
    <property type="entry name" value="Ldh_1_N"/>
    <property type="match status" value="1"/>
</dbReference>
<evidence type="ECO:0000256" key="9">
    <source>
        <dbReference type="RuleBase" id="RU003369"/>
    </source>
</evidence>
<evidence type="ECO:0000256" key="4">
    <source>
        <dbReference type="ARBA" id="ARBA00016075"/>
    </source>
</evidence>
<evidence type="ECO:0000256" key="5">
    <source>
        <dbReference type="ARBA" id="ARBA00022532"/>
    </source>
</evidence>
<dbReference type="NCBIfam" id="TIGR01772">
    <property type="entry name" value="MDH_euk_gproteo"/>
    <property type="match status" value="1"/>
</dbReference>
<dbReference type="GO" id="GO:0006099">
    <property type="term" value="P:tricarboxylic acid cycle"/>
    <property type="evidence" value="ECO:0007669"/>
    <property type="project" value="UniProtKB-KW"/>
</dbReference>
<dbReference type="FunFam" id="3.90.110.10:FF:000001">
    <property type="entry name" value="Malate dehydrogenase"/>
    <property type="match status" value="1"/>
</dbReference>
<dbReference type="GeneID" id="106660971"/>
<dbReference type="FunFam" id="3.40.50.720:FF:000268">
    <property type="entry name" value="Malate dehydrogenase"/>
    <property type="match status" value="1"/>
</dbReference>
<proteinExistence type="inferred from homology"/>
<dbReference type="OMA" id="WLVYTMC"/>
<dbReference type="EC" id="1.1.1.37" evidence="3"/>
<keyword evidence="5" id="KW-0816">Tricarboxylic acid cycle</keyword>
<name>A0A8I6SCU0_CIMLE</name>
<dbReference type="InterPro" id="IPR036291">
    <property type="entry name" value="NAD(P)-bd_dom_sf"/>
</dbReference>
<dbReference type="InterPro" id="IPR022383">
    <property type="entry name" value="Lactate/malate_DH_C"/>
</dbReference>
<dbReference type="InterPro" id="IPR015955">
    <property type="entry name" value="Lactate_DH/Glyco_Ohase_4_C"/>
</dbReference>
<keyword evidence="13" id="KW-1185">Reference proteome</keyword>
<comment type="similarity">
    <text evidence="1">Belongs to the LDH/MDH superfamily. MDH type 1 family.</text>
</comment>
<dbReference type="InterPro" id="IPR010097">
    <property type="entry name" value="Malate_DH_type1"/>
</dbReference>
<dbReference type="Gene3D" id="3.40.50.720">
    <property type="entry name" value="NAD(P)-binding Rossmann-like Domain"/>
    <property type="match status" value="1"/>
</dbReference>
<evidence type="ECO:0000256" key="8">
    <source>
        <dbReference type="ARBA" id="ARBA00048313"/>
    </source>
</evidence>
<dbReference type="Gene3D" id="3.90.110.10">
    <property type="entry name" value="Lactate dehydrogenase/glycoside hydrolase, family 4, C-terminal"/>
    <property type="match status" value="1"/>
</dbReference>
<dbReference type="Pfam" id="PF02866">
    <property type="entry name" value="Ldh_1_C"/>
    <property type="match status" value="1"/>
</dbReference>
<organism evidence="12 13">
    <name type="scientific">Cimex lectularius</name>
    <name type="common">Bed bug</name>
    <name type="synonym">Acanthia lectularia</name>
    <dbReference type="NCBI Taxonomy" id="79782"/>
    <lineage>
        <taxon>Eukaryota</taxon>
        <taxon>Metazoa</taxon>
        <taxon>Ecdysozoa</taxon>
        <taxon>Arthropoda</taxon>
        <taxon>Hexapoda</taxon>
        <taxon>Insecta</taxon>
        <taxon>Pterygota</taxon>
        <taxon>Neoptera</taxon>
        <taxon>Paraneoptera</taxon>
        <taxon>Hemiptera</taxon>
        <taxon>Heteroptera</taxon>
        <taxon>Panheteroptera</taxon>
        <taxon>Cimicomorpha</taxon>
        <taxon>Cimicidae</taxon>
        <taxon>Cimex</taxon>
    </lineage>
</organism>
<evidence type="ECO:0000256" key="3">
    <source>
        <dbReference type="ARBA" id="ARBA00012995"/>
    </source>
</evidence>
<dbReference type="SUPFAM" id="SSF51735">
    <property type="entry name" value="NAD(P)-binding Rossmann-fold domains"/>
    <property type="match status" value="1"/>
</dbReference>
<evidence type="ECO:0000313" key="12">
    <source>
        <dbReference type="EnsemblMetazoa" id="XP_024080905.1"/>
    </source>
</evidence>
<keyword evidence="6 9" id="KW-0560">Oxidoreductase</keyword>
<dbReference type="GO" id="GO:0030060">
    <property type="term" value="F:L-malate dehydrogenase (NAD+) activity"/>
    <property type="evidence" value="ECO:0007669"/>
    <property type="project" value="UniProtKB-EC"/>
</dbReference>
<dbReference type="PANTHER" id="PTHR11540:SF16">
    <property type="entry name" value="MALATE DEHYDROGENASE, MITOCHONDRIAL"/>
    <property type="match status" value="1"/>
</dbReference>
<evidence type="ECO:0000256" key="2">
    <source>
        <dbReference type="ARBA" id="ARBA00011738"/>
    </source>
</evidence>
<evidence type="ECO:0000259" key="10">
    <source>
        <dbReference type="Pfam" id="PF00056"/>
    </source>
</evidence>
<dbReference type="SUPFAM" id="SSF56327">
    <property type="entry name" value="LDH C-terminal domain-like"/>
    <property type="match status" value="1"/>
</dbReference>